<dbReference type="HOGENOM" id="CLU_567383_0_0_1"/>
<evidence type="ECO:0000313" key="1">
    <source>
        <dbReference type="EMBL" id="CAP61188.1"/>
    </source>
</evidence>
<reference evidence="1" key="2">
    <citation type="submission" date="2008-07" db="EMBL/GenBank/DDBJ databases">
        <authorList>
            <person name="Genoscope - CEA"/>
        </authorList>
    </citation>
    <scope>NUCLEOTIDE SEQUENCE</scope>
    <source>
        <strain evidence="1">S mat+</strain>
    </source>
</reference>
<organism evidence="1">
    <name type="scientific">Podospora anserina (strain S / ATCC MYA-4624 / DSM 980 / FGSC 10383)</name>
    <name type="common">Pleurage anserina</name>
    <dbReference type="NCBI Taxonomy" id="515849"/>
    <lineage>
        <taxon>Eukaryota</taxon>
        <taxon>Fungi</taxon>
        <taxon>Dikarya</taxon>
        <taxon>Ascomycota</taxon>
        <taxon>Pezizomycotina</taxon>
        <taxon>Sordariomycetes</taxon>
        <taxon>Sordariomycetidae</taxon>
        <taxon>Sordariales</taxon>
        <taxon>Podosporaceae</taxon>
        <taxon>Podospora</taxon>
        <taxon>Podospora anserina</taxon>
    </lineage>
</organism>
<dbReference type="GeneID" id="6187388"/>
<accession>B2ACM3</accession>
<dbReference type="KEGG" id="pan:PODANSg428"/>
<name>B2ACM3_PODAN</name>
<reference evidence="1" key="1">
    <citation type="journal article" date="2008" name="Genome Biol.">
        <title>The genome sequence of the model ascomycete fungus Podospora anserina.</title>
        <authorList>
            <person name="Espagne E."/>
            <person name="Lespinet O."/>
            <person name="Malagnac F."/>
            <person name="Da Silva C."/>
            <person name="Jaillon O."/>
            <person name="Porcel B.M."/>
            <person name="Couloux A."/>
            <person name="Aury J.-M."/>
            <person name="Segurens B."/>
            <person name="Poulain J."/>
            <person name="Anthouard V."/>
            <person name="Grossetete S."/>
            <person name="Khalili H."/>
            <person name="Coppin E."/>
            <person name="Dequard-Chablat M."/>
            <person name="Picard M."/>
            <person name="Contamine V."/>
            <person name="Arnaise S."/>
            <person name="Bourdais A."/>
            <person name="Berteaux-Lecellier V."/>
            <person name="Gautheret D."/>
            <person name="de Vries R.P."/>
            <person name="Battaglia E."/>
            <person name="Coutinho P.M."/>
            <person name="Danchin E.G.J."/>
            <person name="Henrissat B."/>
            <person name="El Khoury R."/>
            <person name="Sainsard-Chanet A."/>
            <person name="Boivin A."/>
            <person name="Pinan-Lucarre B."/>
            <person name="Sellem C.H."/>
            <person name="Debuchy R."/>
            <person name="Wincker P."/>
            <person name="Weissenbach J."/>
            <person name="Silar P."/>
        </authorList>
    </citation>
    <scope>NUCLEOTIDE SEQUENCE [LARGE SCALE GENOMIC DNA]</scope>
    <source>
        <strain evidence="1">S mat+</strain>
    </source>
</reference>
<proteinExistence type="predicted"/>
<dbReference type="OrthoDB" id="3794731at2759"/>
<protein>
    <submittedName>
        <fullName evidence="1">Podospora anserina S mat+ genomic DNA chromosome 3, supercontig 1</fullName>
    </submittedName>
</protein>
<dbReference type="RefSeq" id="XP_001903413.1">
    <property type="nucleotide sequence ID" value="XM_001903378.1"/>
</dbReference>
<dbReference type="VEuPathDB" id="FungiDB:PODANS_3_1436"/>
<gene>
    <name evidence="1" type="ORF">PODANS_3_1436</name>
</gene>
<dbReference type="EMBL" id="CU633448">
    <property type="protein sequence ID" value="CAP61188.1"/>
    <property type="molecule type" value="Genomic_DNA"/>
</dbReference>
<sequence>MSQPPDPHSIVISPIRPLANETVEEILNLFTHAIGIYHLINHQLQVIVPEDFDYQKELHKYPAEFGGLKVSFIRESFYPTAGRAESTPVHLTGGSSTTTIGCQPSTANQFNAATDVVGWPLTLSFKAAFGSTVRISSSESKSKDRLEGKLEVLGIPEADQTKRYITVSTHTLAMTAVTAKSGVATPDWASNIRIASAKHGHKLGKVTRVFDPSPQQTFPSGFTHDISLVDTIGWTALKPAANSPKPKLSLQWLSQDEWSGIKYSSSKLALLDDSLIEDEAKSIGVVDSRCQLPLIQAKTQPLGKTWLPDRSSIEFGQPGNTRVFGQSGTPVRVVEDMPDKTGKIAKVAGFSSFVQVASDVQRYDLEGQKLYKRLEEGRVAFYGAFQVPPELRDGYRIA</sequence>
<dbReference type="AlphaFoldDB" id="B2ACM3"/>